<evidence type="ECO:0008006" key="3">
    <source>
        <dbReference type="Google" id="ProtNLM"/>
    </source>
</evidence>
<dbReference type="EMBL" id="JAACJL010000016">
    <property type="protein sequence ID" value="KAF4619280.1"/>
    <property type="molecule type" value="Genomic_DNA"/>
</dbReference>
<accession>A0A8H4QXD0</accession>
<proteinExistence type="predicted"/>
<comment type="caution">
    <text evidence="1">The sequence shown here is derived from an EMBL/GenBank/DDBJ whole genome shotgun (WGS) entry which is preliminary data.</text>
</comment>
<gene>
    <name evidence="1" type="ORF">D9613_004721</name>
</gene>
<protein>
    <recommendedName>
        <fullName evidence="3">Lectin</fullName>
    </recommendedName>
</protein>
<reference evidence="1 2" key="1">
    <citation type="submission" date="2019-12" db="EMBL/GenBank/DDBJ databases">
        <authorList>
            <person name="Floudas D."/>
            <person name="Bentzer J."/>
            <person name="Ahren D."/>
            <person name="Johansson T."/>
            <person name="Persson P."/>
            <person name="Tunlid A."/>
        </authorList>
    </citation>
    <scope>NUCLEOTIDE SEQUENCE [LARGE SCALE GENOMIC DNA]</scope>
    <source>
        <strain evidence="1 2">CBS 102.39</strain>
    </source>
</reference>
<keyword evidence="2" id="KW-1185">Reference proteome</keyword>
<dbReference type="OrthoDB" id="2832228at2759"/>
<evidence type="ECO:0000313" key="2">
    <source>
        <dbReference type="Proteomes" id="UP000521872"/>
    </source>
</evidence>
<organism evidence="1 2">
    <name type="scientific">Agrocybe pediades</name>
    <dbReference type="NCBI Taxonomy" id="84607"/>
    <lineage>
        <taxon>Eukaryota</taxon>
        <taxon>Fungi</taxon>
        <taxon>Dikarya</taxon>
        <taxon>Basidiomycota</taxon>
        <taxon>Agaricomycotina</taxon>
        <taxon>Agaricomycetes</taxon>
        <taxon>Agaricomycetidae</taxon>
        <taxon>Agaricales</taxon>
        <taxon>Agaricineae</taxon>
        <taxon>Strophariaceae</taxon>
        <taxon>Agrocybe</taxon>
    </lineage>
</organism>
<dbReference type="Proteomes" id="UP000521872">
    <property type="component" value="Unassembled WGS sequence"/>
</dbReference>
<name>A0A8H4QXD0_9AGAR</name>
<dbReference type="AlphaFoldDB" id="A0A8H4QXD0"/>
<evidence type="ECO:0000313" key="1">
    <source>
        <dbReference type="EMBL" id="KAF4619280.1"/>
    </source>
</evidence>
<sequence length="143" mass="15861">MSTSPVELPLSPGNKGWIAAVVNADFHQQAFIEVLNDKRNVITSATFQGRGTRVHMENIFDNKPHWSFGPFNYNATVRVTISNSRTGDSYVNSKMVGPLIINKAAETEYPIEFISSTVISEDLQDASHDDATVTVLQYKEPSK</sequence>